<evidence type="ECO:0000256" key="3">
    <source>
        <dbReference type="ARBA" id="ARBA00022553"/>
    </source>
</evidence>
<dbReference type="SUPFAM" id="SSF55785">
    <property type="entry name" value="PYP-like sensor domain (PAS domain)"/>
    <property type="match status" value="1"/>
</dbReference>
<evidence type="ECO:0000259" key="12">
    <source>
        <dbReference type="PROSITE" id="PS50113"/>
    </source>
</evidence>
<dbReference type="Pfam" id="PF00072">
    <property type="entry name" value="Response_reg"/>
    <property type="match status" value="2"/>
</dbReference>
<dbReference type="eggNOG" id="COG2205">
    <property type="taxonomic scope" value="Bacteria"/>
</dbReference>
<dbReference type="HOGENOM" id="CLU_309686_0_0_3"/>
<dbReference type="SUPFAM" id="SSF55874">
    <property type="entry name" value="ATPase domain of HSP90 chaperone/DNA topoisomerase II/histidine kinase"/>
    <property type="match status" value="1"/>
</dbReference>
<evidence type="ECO:0000256" key="5">
    <source>
        <dbReference type="ARBA" id="ARBA00022777"/>
    </source>
</evidence>
<dbReference type="CDD" id="cd00075">
    <property type="entry name" value="HATPase"/>
    <property type="match status" value="1"/>
</dbReference>
<keyword evidence="3 7" id="KW-0597">Phosphoprotein</keyword>
<organism evidence="14 15">
    <name type="scientific">Phormidium nigroviride PCC 7112</name>
    <dbReference type="NCBI Taxonomy" id="179408"/>
    <lineage>
        <taxon>Bacteria</taxon>
        <taxon>Bacillati</taxon>
        <taxon>Cyanobacteriota</taxon>
        <taxon>Cyanophyceae</taxon>
        <taxon>Oscillatoriophycideae</taxon>
        <taxon>Oscillatoriales</taxon>
        <taxon>Oscillatoriaceae</taxon>
        <taxon>Phormidium</taxon>
    </lineage>
</organism>
<dbReference type="Gene3D" id="3.30.450.20">
    <property type="entry name" value="PAS domain"/>
    <property type="match status" value="1"/>
</dbReference>
<dbReference type="SUPFAM" id="SSF55073">
    <property type="entry name" value="Nucleotide cyclase"/>
    <property type="match status" value="1"/>
</dbReference>
<evidence type="ECO:0000256" key="2">
    <source>
        <dbReference type="ARBA" id="ARBA00012438"/>
    </source>
</evidence>
<dbReference type="CDD" id="cd17574">
    <property type="entry name" value="REC_OmpR"/>
    <property type="match status" value="1"/>
</dbReference>
<dbReference type="CDD" id="cd01949">
    <property type="entry name" value="GGDEF"/>
    <property type="match status" value="1"/>
</dbReference>
<dbReference type="SMART" id="SM00387">
    <property type="entry name" value="HATPase_c"/>
    <property type="match status" value="1"/>
</dbReference>
<dbReference type="Pfam" id="PF00512">
    <property type="entry name" value="HisKA"/>
    <property type="match status" value="1"/>
</dbReference>
<dbReference type="Gene3D" id="3.40.50.2300">
    <property type="match status" value="2"/>
</dbReference>
<dbReference type="EMBL" id="CP003614">
    <property type="protein sequence ID" value="AFZ07113.1"/>
    <property type="molecule type" value="Genomic_DNA"/>
</dbReference>
<evidence type="ECO:0000256" key="1">
    <source>
        <dbReference type="ARBA" id="ARBA00000085"/>
    </source>
</evidence>
<feature type="domain" description="Response regulatory" evidence="11">
    <location>
        <begin position="466"/>
        <end position="585"/>
    </location>
</feature>
<proteinExistence type="predicted"/>
<dbReference type="FunFam" id="3.30.565.10:FF:000006">
    <property type="entry name" value="Sensor histidine kinase WalK"/>
    <property type="match status" value="1"/>
</dbReference>
<dbReference type="Gene3D" id="1.10.287.130">
    <property type="match status" value="1"/>
</dbReference>
<dbReference type="SMART" id="SM00086">
    <property type="entry name" value="PAC"/>
    <property type="match status" value="1"/>
</dbReference>
<keyword evidence="4" id="KW-0808">Transferase</keyword>
<dbReference type="InterPro" id="IPR003594">
    <property type="entry name" value="HATPase_dom"/>
</dbReference>
<dbReference type="Pfam" id="PF02518">
    <property type="entry name" value="HATPase_c"/>
    <property type="match status" value="1"/>
</dbReference>
<dbReference type="SMART" id="SM00267">
    <property type="entry name" value="GGDEF"/>
    <property type="match status" value="1"/>
</dbReference>
<feature type="region of interest" description="Disordered" evidence="9">
    <location>
        <begin position="47"/>
        <end position="70"/>
    </location>
</feature>
<dbReference type="Proteomes" id="UP000010478">
    <property type="component" value="Chromosome"/>
</dbReference>
<feature type="modified residue" description="4-aspartylphosphate" evidence="7">
    <location>
        <position position="681"/>
    </location>
</feature>
<dbReference type="NCBIfam" id="TIGR00254">
    <property type="entry name" value="GGDEF"/>
    <property type="match status" value="1"/>
</dbReference>
<feature type="domain" description="Response regulatory" evidence="11">
    <location>
        <begin position="633"/>
        <end position="748"/>
    </location>
</feature>
<evidence type="ECO:0000256" key="4">
    <source>
        <dbReference type="ARBA" id="ARBA00022679"/>
    </source>
</evidence>
<evidence type="ECO:0000256" key="8">
    <source>
        <dbReference type="SAM" id="Coils"/>
    </source>
</evidence>
<accession>K9VG99</accession>
<dbReference type="PROSITE" id="PS50109">
    <property type="entry name" value="HIS_KIN"/>
    <property type="match status" value="1"/>
</dbReference>
<feature type="domain" description="PAC" evidence="12">
    <location>
        <begin position="154"/>
        <end position="206"/>
    </location>
</feature>
<dbReference type="PROSITE" id="PS50110">
    <property type="entry name" value="RESPONSE_REGULATORY"/>
    <property type="match status" value="2"/>
</dbReference>
<dbReference type="PROSITE" id="PS50113">
    <property type="entry name" value="PAC"/>
    <property type="match status" value="1"/>
</dbReference>
<evidence type="ECO:0000259" key="11">
    <source>
        <dbReference type="PROSITE" id="PS50110"/>
    </source>
</evidence>
<dbReference type="EC" id="2.7.13.3" evidence="2"/>
<sequence length="951" mass="104730">MWYLPICQEDEEIQNITPAGGGKKIVIMNQDASRLVVSRQGKIEAMEIQQRSKDKPDRQQQNASDRLSQFSTTKELEASLQECLDFKRAIDRSALAVRTDARGIINYVSDLVCSISNYSRGELIGSHFGILHSEYKSSEIIKNLLSTVAKGEVWQGDIKNKAKNGSDYWVYAAVVPLLGCKGKPYQYLAIGFEITDRKAVEAAQAEANRAKDEFLAIVSHELRSPLSAILGWAQLARSRNLNEATTSRALEIIERNAKLQNRQIDNLLDLSRLLRGKVCLNIGRVHLPSIVESAIDTLRPAADAKNLRVEKHFDPAVSYVLADAERLQQVVWNLLANAIKFTPESTPYPVQVRIEPTESGVLIRVSDSGCGIDPKFLPHIFDYFRPADSFQNTEQNRLGLGLLIVRQLVELHGGSVWASSPGLGQGATFGVLLPSANKNAPDDRTAAIAQSESRPGSVSKPLAGKQVLVVESSAEIRQFLKTGLEAFGAKVTAVGSAAEAMAELQQSRPDVLVSDMTVSGADGCHLIRRIRAMEMSEHRELLPAVALTGGIKEEDSASALEAGFQRHLSKPVEANQLVSAIAQLAGLTGFGSGEWGSGNIRATAPQPTLPEPNSFDDKNHLEQLTSDCRELPLLLVVEDNNFLLAYLQTLLSPYYRVAVASDGVEGLEKAKSLQPNLIVSDQIMPRQNGLDLLKEIRNTPELKSTPVIFLTARSGMEARIESLDAGADDYISKPFDERELLARVRNLLRSHSAEQQLAELNRQLLQQKKQLETVNRALHYLANYDSLTEVRNRHSFNEYLDTEWRRLAREEAPLSLIMCDIDYFKLYNDTYGHQAGDECLRQVAAVIQHSVKRAADLVARYGGEEFVVVLPNTDIEGATCVAEMIAQQVRGLHIAHANSAVRQYVTLSLGVACCIPGARSQPGELIAMADESLYRAKEAGRDRVSVATFQG</sequence>
<dbReference type="InterPro" id="IPR005467">
    <property type="entry name" value="His_kinase_dom"/>
</dbReference>
<evidence type="ECO:0000256" key="7">
    <source>
        <dbReference type="PROSITE-ProRule" id="PRU00169"/>
    </source>
</evidence>
<dbReference type="SUPFAM" id="SSF47384">
    <property type="entry name" value="Homodimeric domain of signal transducing histidine kinase"/>
    <property type="match status" value="1"/>
</dbReference>
<dbReference type="Gene3D" id="3.30.565.10">
    <property type="entry name" value="Histidine kinase-like ATPase, C-terminal domain"/>
    <property type="match status" value="1"/>
</dbReference>
<dbReference type="SMART" id="SM00388">
    <property type="entry name" value="HisKA"/>
    <property type="match status" value="1"/>
</dbReference>
<dbReference type="InterPro" id="IPR036097">
    <property type="entry name" value="HisK_dim/P_sf"/>
</dbReference>
<evidence type="ECO:0000256" key="6">
    <source>
        <dbReference type="ARBA" id="ARBA00023012"/>
    </source>
</evidence>
<protein>
    <recommendedName>
        <fullName evidence="2">histidine kinase</fullName>
        <ecNumber evidence="2">2.7.13.3</ecNumber>
    </recommendedName>
</protein>
<evidence type="ECO:0000313" key="14">
    <source>
        <dbReference type="EMBL" id="AFZ07113.1"/>
    </source>
</evidence>
<dbReference type="InterPro" id="IPR029787">
    <property type="entry name" value="Nucleotide_cyclase"/>
</dbReference>
<dbReference type="InterPro" id="IPR035965">
    <property type="entry name" value="PAS-like_dom_sf"/>
</dbReference>
<feature type="modified residue" description="4-aspartylphosphate" evidence="7">
    <location>
        <position position="515"/>
    </location>
</feature>
<dbReference type="NCBIfam" id="TIGR00229">
    <property type="entry name" value="sensory_box"/>
    <property type="match status" value="1"/>
</dbReference>
<dbReference type="FunFam" id="3.30.70.270:FF:000001">
    <property type="entry name" value="Diguanylate cyclase domain protein"/>
    <property type="match status" value="1"/>
</dbReference>
<dbReference type="GO" id="GO:0000155">
    <property type="term" value="F:phosphorelay sensor kinase activity"/>
    <property type="evidence" value="ECO:0007669"/>
    <property type="project" value="InterPro"/>
</dbReference>
<dbReference type="CDD" id="cd00082">
    <property type="entry name" value="HisKA"/>
    <property type="match status" value="1"/>
</dbReference>
<evidence type="ECO:0000259" key="13">
    <source>
        <dbReference type="PROSITE" id="PS50887"/>
    </source>
</evidence>
<evidence type="ECO:0000259" key="10">
    <source>
        <dbReference type="PROSITE" id="PS50109"/>
    </source>
</evidence>
<dbReference type="KEGG" id="oni:Osc7112_2700"/>
<dbReference type="InterPro" id="IPR036890">
    <property type="entry name" value="HATPase_C_sf"/>
</dbReference>
<name>K9VG99_9CYAN</name>
<dbReference type="Pfam" id="PF00990">
    <property type="entry name" value="GGDEF"/>
    <property type="match status" value="1"/>
</dbReference>
<dbReference type="InterPro" id="IPR043128">
    <property type="entry name" value="Rev_trsase/Diguanyl_cyclase"/>
</dbReference>
<feature type="domain" description="Histidine kinase" evidence="10">
    <location>
        <begin position="217"/>
        <end position="437"/>
    </location>
</feature>
<dbReference type="SMART" id="SM00448">
    <property type="entry name" value="REC"/>
    <property type="match status" value="2"/>
</dbReference>
<dbReference type="InterPro" id="IPR001789">
    <property type="entry name" value="Sig_transdc_resp-reg_receiver"/>
</dbReference>
<dbReference type="InterPro" id="IPR011006">
    <property type="entry name" value="CheY-like_superfamily"/>
</dbReference>
<feature type="domain" description="GGDEF" evidence="13">
    <location>
        <begin position="812"/>
        <end position="949"/>
    </location>
</feature>
<dbReference type="STRING" id="179408.Osc7112_2700"/>
<dbReference type="AlphaFoldDB" id="K9VG99"/>
<dbReference type="eggNOG" id="COG2202">
    <property type="taxonomic scope" value="Bacteria"/>
</dbReference>
<dbReference type="PANTHER" id="PTHR43547">
    <property type="entry name" value="TWO-COMPONENT HISTIDINE KINASE"/>
    <property type="match status" value="1"/>
</dbReference>
<dbReference type="SUPFAM" id="SSF52172">
    <property type="entry name" value="CheY-like"/>
    <property type="match status" value="2"/>
</dbReference>
<dbReference type="OrthoDB" id="453368at2"/>
<dbReference type="PROSITE" id="PS50887">
    <property type="entry name" value="GGDEF"/>
    <property type="match status" value="1"/>
</dbReference>
<feature type="compositionally biased region" description="Basic and acidic residues" evidence="9">
    <location>
        <begin position="47"/>
        <end position="58"/>
    </location>
</feature>
<evidence type="ECO:0000313" key="15">
    <source>
        <dbReference type="Proteomes" id="UP000010478"/>
    </source>
</evidence>
<comment type="catalytic activity">
    <reaction evidence="1">
        <text>ATP + protein L-histidine = ADP + protein N-phospho-L-histidine.</text>
        <dbReference type="EC" id="2.7.13.3"/>
    </reaction>
</comment>
<keyword evidence="15" id="KW-1185">Reference proteome</keyword>
<dbReference type="Gene3D" id="3.30.70.270">
    <property type="match status" value="1"/>
</dbReference>
<reference evidence="14 15" key="1">
    <citation type="submission" date="2012-05" db="EMBL/GenBank/DDBJ databases">
        <title>Finished chromosome of genome of Oscillatoria sp. PCC 7112.</title>
        <authorList>
            <consortium name="US DOE Joint Genome Institute"/>
            <person name="Gugger M."/>
            <person name="Coursin T."/>
            <person name="Rippka R."/>
            <person name="Tandeau De Marsac N."/>
            <person name="Huntemann M."/>
            <person name="Wei C.-L."/>
            <person name="Han J."/>
            <person name="Detter J.C."/>
            <person name="Han C."/>
            <person name="Tapia R."/>
            <person name="Davenport K."/>
            <person name="Daligault H."/>
            <person name="Erkkila T."/>
            <person name="Gu W."/>
            <person name="Munk A.C.C."/>
            <person name="Teshima H."/>
            <person name="Xu Y."/>
            <person name="Chain P."/>
            <person name="Chen A."/>
            <person name="Krypides N."/>
            <person name="Mavromatis K."/>
            <person name="Markowitz V."/>
            <person name="Szeto E."/>
            <person name="Ivanova N."/>
            <person name="Mikhailova N."/>
            <person name="Ovchinnikova G."/>
            <person name="Pagani I."/>
            <person name="Pati A."/>
            <person name="Goodwin L."/>
            <person name="Peters L."/>
            <person name="Pitluck S."/>
            <person name="Woyke T."/>
            <person name="Kerfeld C."/>
        </authorList>
    </citation>
    <scope>NUCLEOTIDE SEQUENCE [LARGE SCALE GENOMIC DNA]</scope>
    <source>
        <strain evidence="14 15">PCC 7112</strain>
    </source>
</reference>
<dbReference type="InterPro" id="IPR000014">
    <property type="entry name" value="PAS"/>
</dbReference>
<feature type="compositionally biased region" description="Polar residues" evidence="9">
    <location>
        <begin position="59"/>
        <end position="70"/>
    </location>
</feature>
<feature type="coiled-coil region" evidence="8">
    <location>
        <begin position="750"/>
        <end position="777"/>
    </location>
</feature>
<dbReference type="InterPro" id="IPR000700">
    <property type="entry name" value="PAS-assoc_C"/>
</dbReference>
<evidence type="ECO:0000256" key="9">
    <source>
        <dbReference type="SAM" id="MobiDB-lite"/>
    </source>
</evidence>
<dbReference type="InterPro" id="IPR004358">
    <property type="entry name" value="Sig_transdc_His_kin-like_C"/>
</dbReference>
<dbReference type="InterPro" id="IPR003661">
    <property type="entry name" value="HisK_dim/P_dom"/>
</dbReference>
<dbReference type="InterPro" id="IPR000160">
    <property type="entry name" value="GGDEF_dom"/>
</dbReference>
<gene>
    <name evidence="14" type="ORF">Osc7112_2700</name>
</gene>
<dbReference type="CDD" id="cd00130">
    <property type="entry name" value="PAS"/>
    <property type="match status" value="1"/>
</dbReference>
<dbReference type="PANTHER" id="PTHR43547:SF2">
    <property type="entry name" value="HYBRID SIGNAL TRANSDUCTION HISTIDINE KINASE C"/>
    <property type="match status" value="1"/>
</dbReference>
<keyword evidence="8" id="KW-0175">Coiled coil</keyword>
<keyword evidence="5" id="KW-0418">Kinase</keyword>
<dbReference type="InterPro" id="IPR001610">
    <property type="entry name" value="PAC"/>
</dbReference>
<dbReference type="PRINTS" id="PR00344">
    <property type="entry name" value="BCTRLSENSOR"/>
</dbReference>
<dbReference type="Pfam" id="PF13426">
    <property type="entry name" value="PAS_9"/>
    <property type="match status" value="1"/>
</dbReference>
<keyword evidence="6" id="KW-0902">Two-component regulatory system</keyword>
<dbReference type="eggNOG" id="COG0784">
    <property type="taxonomic scope" value="Bacteria"/>
</dbReference>
<dbReference type="eggNOG" id="COG3706">
    <property type="taxonomic scope" value="Bacteria"/>
</dbReference>